<reference evidence="3" key="1">
    <citation type="submission" date="2022-10" db="EMBL/GenBank/DDBJ databases">
        <title>The complete genomes of actinobacterial strains from the NBC collection.</title>
        <authorList>
            <person name="Joergensen T.S."/>
            <person name="Alvarez Arevalo M."/>
            <person name="Sterndorff E.B."/>
            <person name="Faurdal D."/>
            <person name="Vuksanovic O."/>
            <person name="Mourched A.-S."/>
            <person name="Charusanti P."/>
            <person name="Shaw S."/>
            <person name="Blin K."/>
            <person name="Weber T."/>
        </authorList>
    </citation>
    <scope>NUCLEOTIDE SEQUENCE</scope>
    <source>
        <strain evidence="3">NBC 00180</strain>
    </source>
</reference>
<proteinExistence type="predicted"/>
<dbReference type="EMBL" id="CP108140">
    <property type="protein sequence ID" value="WTP91469.1"/>
    <property type="molecule type" value="Genomic_DNA"/>
</dbReference>
<sequence length="217" mass="23397">MAEASTGLLETHVTGAQSTHPPPWLTLAGSGQNRASIDRTATGIFPNSAFQIVTDADTRLIVVAAGPCRATGTAPAAARNPAPGRHPPQHRYGVPGRRPNRQAPARAVCLYPTCLSGLARPLAKDTQYGGVMDSNRVYGILMAVLGVVLVLVMQWRATPRRGVERPMERMVPDRRKPKASPACVRRMVVEEAEELVRGYARVVEPLYSLPDEDSIGT</sequence>
<gene>
    <name evidence="3" type="ORF">OG477_42110</name>
</gene>
<evidence type="ECO:0000256" key="1">
    <source>
        <dbReference type="SAM" id="MobiDB-lite"/>
    </source>
</evidence>
<accession>A0AAU1ICN4</accession>
<keyword evidence="2" id="KW-0472">Membrane</keyword>
<feature type="transmembrane region" description="Helical" evidence="2">
    <location>
        <begin position="137"/>
        <end position="157"/>
    </location>
</feature>
<evidence type="ECO:0000313" key="3">
    <source>
        <dbReference type="EMBL" id="WTP91469.1"/>
    </source>
</evidence>
<evidence type="ECO:0000256" key="2">
    <source>
        <dbReference type="SAM" id="Phobius"/>
    </source>
</evidence>
<keyword evidence="2" id="KW-1133">Transmembrane helix</keyword>
<dbReference type="AlphaFoldDB" id="A0AAU1ICN4"/>
<feature type="compositionally biased region" description="Low complexity" evidence="1">
    <location>
        <begin position="71"/>
        <end position="83"/>
    </location>
</feature>
<name>A0AAU1ICN4_9ACTN</name>
<organism evidence="3">
    <name type="scientific">Streptomyces sp. NBC_00180</name>
    <dbReference type="NCBI Taxonomy" id="2903632"/>
    <lineage>
        <taxon>Bacteria</taxon>
        <taxon>Bacillati</taxon>
        <taxon>Actinomycetota</taxon>
        <taxon>Actinomycetes</taxon>
        <taxon>Kitasatosporales</taxon>
        <taxon>Streptomycetaceae</taxon>
        <taxon>Streptomyces</taxon>
    </lineage>
</organism>
<protein>
    <submittedName>
        <fullName evidence="3">Uncharacterized protein</fullName>
    </submittedName>
</protein>
<keyword evidence="2" id="KW-0812">Transmembrane</keyword>
<feature type="region of interest" description="Disordered" evidence="1">
    <location>
        <begin position="71"/>
        <end position="100"/>
    </location>
</feature>
<feature type="region of interest" description="Disordered" evidence="1">
    <location>
        <begin position="1"/>
        <end position="30"/>
    </location>
</feature>